<evidence type="ECO:0000256" key="1">
    <source>
        <dbReference type="SAM" id="MobiDB-lite"/>
    </source>
</evidence>
<reference evidence="2 3" key="1">
    <citation type="submission" date="2021-06" db="EMBL/GenBank/DDBJ databases">
        <authorList>
            <person name="Palmer J.M."/>
        </authorList>
    </citation>
    <scope>NUCLEOTIDE SEQUENCE [LARGE SCALE GENOMIC DNA]</scope>
    <source>
        <strain evidence="2 3">MEX-2019</strain>
        <tissue evidence="2">Muscle</tissue>
    </source>
</reference>
<dbReference type="EMBL" id="JAHHUM010002472">
    <property type="protein sequence ID" value="KAK5603419.1"/>
    <property type="molecule type" value="Genomic_DNA"/>
</dbReference>
<sequence>MTESPFLSCYLPSGLKDHLQETQNICSVHPTTPIAPLKRCTPRDLTVSKLSELHLLPNSASVGNLPPPDEPPSFPNTGTRKLVSVDGRMDGANPGQSWKKTC</sequence>
<proteinExistence type="predicted"/>
<name>A0AAV9R183_9TELE</name>
<protein>
    <submittedName>
        <fullName evidence="2">Uncharacterized protein</fullName>
    </submittedName>
</protein>
<dbReference type="AlphaFoldDB" id="A0AAV9R183"/>
<dbReference type="Proteomes" id="UP001311232">
    <property type="component" value="Unassembled WGS sequence"/>
</dbReference>
<comment type="caution">
    <text evidence="2">The sequence shown here is derived from an EMBL/GenBank/DDBJ whole genome shotgun (WGS) entry which is preliminary data.</text>
</comment>
<keyword evidence="3" id="KW-1185">Reference proteome</keyword>
<feature type="region of interest" description="Disordered" evidence="1">
    <location>
        <begin position="58"/>
        <end position="102"/>
    </location>
</feature>
<feature type="compositionally biased region" description="Pro residues" evidence="1">
    <location>
        <begin position="65"/>
        <end position="74"/>
    </location>
</feature>
<organism evidence="2 3">
    <name type="scientific">Crenichthys baileyi</name>
    <name type="common">White River springfish</name>
    <dbReference type="NCBI Taxonomy" id="28760"/>
    <lineage>
        <taxon>Eukaryota</taxon>
        <taxon>Metazoa</taxon>
        <taxon>Chordata</taxon>
        <taxon>Craniata</taxon>
        <taxon>Vertebrata</taxon>
        <taxon>Euteleostomi</taxon>
        <taxon>Actinopterygii</taxon>
        <taxon>Neopterygii</taxon>
        <taxon>Teleostei</taxon>
        <taxon>Neoteleostei</taxon>
        <taxon>Acanthomorphata</taxon>
        <taxon>Ovalentaria</taxon>
        <taxon>Atherinomorphae</taxon>
        <taxon>Cyprinodontiformes</taxon>
        <taxon>Goodeidae</taxon>
        <taxon>Crenichthys</taxon>
    </lineage>
</organism>
<evidence type="ECO:0000313" key="3">
    <source>
        <dbReference type="Proteomes" id="UP001311232"/>
    </source>
</evidence>
<gene>
    <name evidence="2" type="ORF">CRENBAI_008031</name>
</gene>
<evidence type="ECO:0000313" key="2">
    <source>
        <dbReference type="EMBL" id="KAK5603419.1"/>
    </source>
</evidence>
<accession>A0AAV9R183</accession>